<evidence type="ECO:0000313" key="6">
    <source>
        <dbReference type="Proteomes" id="UP000236291"/>
    </source>
</evidence>
<evidence type="ECO:0000256" key="2">
    <source>
        <dbReference type="ARBA" id="ARBA00022527"/>
    </source>
</evidence>
<dbReference type="GO" id="GO:0000723">
    <property type="term" value="P:telomere maintenance"/>
    <property type="evidence" value="ECO:0007669"/>
    <property type="project" value="TreeGrafter"/>
</dbReference>
<keyword evidence="2" id="KW-0723">Serine/threonine-protein kinase</keyword>
<dbReference type="PANTHER" id="PTHR11139:SF69">
    <property type="entry name" value="SERINE_THREONINE-PROTEIN KINASE ATR"/>
    <property type="match status" value="1"/>
</dbReference>
<reference evidence="5 6" key="1">
    <citation type="journal article" date="2014" name="Am. J. Bot.">
        <title>Genome assembly and annotation for red clover (Trifolium pratense; Fabaceae).</title>
        <authorList>
            <person name="Istvanek J."/>
            <person name="Jaros M."/>
            <person name="Krenek A."/>
            <person name="Repkova J."/>
        </authorList>
    </citation>
    <scope>NUCLEOTIDE SEQUENCE [LARGE SCALE GENOMIC DNA]</scope>
    <source>
        <strain evidence="6">cv. Tatra</strain>
        <tissue evidence="5">Young leaves</tissue>
    </source>
</reference>
<comment type="subcellular location">
    <subcellularLocation>
        <location evidence="1">Nucleus</location>
    </subcellularLocation>
</comment>
<keyword evidence="4" id="KW-0539">Nucleus</keyword>
<protein>
    <submittedName>
        <fullName evidence="5">Serine/threonine-protein kinase ATR-like protein</fullName>
    </submittedName>
</protein>
<evidence type="ECO:0000313" key="5">
    <source>
        <dbReference type="EMBL" id="PNX90414.1"/>
    </source>
</evidence>
<gene>
    <name evidence="5" type="ORF">L195_g046538</name>
</gene>
<feature type="non-terminal residue" evidence="5">
    <location>
        <position position="214"/>
    </location>
</feature>
<dbReference type="GO" id="GO:0000077">
    <property type="term" value="P:DNA damage checkpoint signaling"/>
    <property type="evidence" value="ECO:0007669"/>
    <property type="project" value="TreeGrafter"/>
</dbReference>
<dbReference type="GO" id="GO:0004674">
    <property type="term" value="F:protein serine/threonine kinase activity"/>
    <property type="evidence" value="ECO:0007669"/>
    <property type="project" value="UniProtKB-KW"/>
</dbReference>
<reference evidence="5 6" key="2">
    <citation type="journal article" date="2017" name="Front. Plant Sci.">
        <title>Gene Classification and Mining of Molecular Markers Useful in Red Clover (Trifolium pratense) Breeding.</title>
        <authorList>
            <person name="Istvanek J."/>
            <person name="Dluhosova J."/>
            <person name="Dluhos P."/>
            <person name="Patkova L."/>
            <person name="Nedelnik J."/>
            <person name="Repkova J."/>
        </authorList>
    </citation>
    <scope>NUCLEOTIDE SEQUENCE [LARGE SCALE GENOMIC DNA]</scope>
    <source>
        <strain evidence="6">cv. Tatra</strain>
        <tissue evidence="5">Young leaves</tissue>
    </source>
</reference>
<dbReference type="GO" id="GO:0006281">
    <property type="term" value="P:DNA repair"/>
    <property type="evidence" value="ECO:0007669"/>
    <property type="project" value="TreeGrafter"/>
</dbReference>
<evidence type="ECO:0000256" key="1">
    <source>
        <dbReference type="ARBA" id="ARBA00004123"/>
    </source>
</evidence>
<sequence>MYSRIMVSVDIGSKLFLSALILLVDKLDSNHVNVKMNASRLIYKSCCFHLKGGLELILSKNAHIRNELYDYLSERLASRPGLVSEFAEAVFGVETKELVKKMIPSVLPKLVVAQQYSSQAVTTLNELAKCVNPPQNPPPNPPVNPVALLIVDWLPKVLAFALHQTDDQQLLSALQFYHAHFGFDRKEIYIAALPSLLDELVCFTDDSDSDEISK</sequence>
<comment type="caution">
    <text evidence="5">The sequence shown here is derived from an EMBL/GenBank/DDBJ whole genome shotgun (WGS) entry which is preliminary data.</text>
</comment>
<dbReference type="Proteomes" id="UP000236291">
    <property type="component" value="Unassembled WGS sequence"/>
</dbReference>
<evidence type="ECO:0000256" key="4">
    <source>
        <dbReference type="ARBA" id="ARBA00023242"/>
    </source>
</evidence>
<evidence type="ECO:0000256" key="3">
    <source>
        <dbReference type="ARBA" id="ARBA00022763"/>
    </source>
</evidence>
<dbReference type="PANTHER" id="PTHR11139">
    <property type="entry name" value="ATAXIA TELANGIECTASIA MUTATED ATM -RELATED"/>
    <property type="match status" value="1"/>
</dbReference>
<organism evidence="5 6">
    <name type="scientific">Trifolium pratense</name>
    <name type="common">Red clover</name>
    <dbReference type="NCBI Taxonomy" id="57577"/>
    <lineage>
        <taxon>Eukaryota</taxon>
        <taxon>Viridiplantae</taxon>
        <taxon>Streptophyta</taxon>
        <taxon>Embryophyta</taxon>
        <taxon>Tracheophyta</taxon>
        <taxon>Spermatophyta</taxon>
        <taxon>Magnoliopsida</taxon>
        <taxon>eudicotyledons</taxon>
        <taxon>Gunneridae</taxon>
        <taxon>Pentapetalae</taxon>
        <taxon>rosids</taxon>
        <taxon>fabids</taxon>
        <taxon>Fabales</taxon>
        <taxon>Fabaceae</taxon>
        <taxon>Papilionoideae</taxon>
        <taxon>50 kb inversion clade</taxon>
        <taxon>NPAAA clade</taxon>
        <taxon>Hologalegina</taxon>
        <taxon>IRL clade</taxon>
        <taxon>Trifolieae</taxon>
        <taxon>Trifolium</taxon>
    </lineage>
</organism>
<dbReference type="GO" id="GO:0005634">
    <property type="term" value="C:nucleus"/>
    <property type="evidence" value="ECO:0007669"/>
    <property type="project" value="UniProtKB-SubCell"/>
</dbReference>
<dbReference type="AlphaFoldDB" id="A0A2K3MI17"/>
<dbReference type="GO" id="GO:0005694">
    <property type="term" value="C:chromosome"/>
    <property type="evidence" value="ECO:0007669"/>
    <property type="project" value="TreeGrafter"/>
</dbReference>
<keyword evidence="3" id="KW-0227">DNA damage</keyword>
<dbReference type="STRING" id="57577.A0A2K3MI17"/>
<dbReference type="InterPro" id="IPR050517">
    <property type="entry name" value="DDR_Repair_Kinase"/>
</dbReference>
<name>A0A2K3MI17_TRIPR</name>
<keyword evidence="5" id="KW-0808">Transferase</keyword>
<dbReference type="ExpressionAtlas" id="A0A2K3MI17">
    <property type="expression patterns" value="baseline"/>
</dbReference>
<dbReference type="EMBL" id="ASHM01062759">
    <property type="protein sequence ID" value="PNX90414.1"/>
    <property type="molecule type" value="Genomic_DNA"/>
</dbReference>
<proteinExistence type="predicted"/>
<keyword evidence="5" id="KW-0418">Kinase</keyword>
<accession>A0A2K3MI17</accession>